<dbReference type="Pfam" id="PF10188">
    <property type="entry name" value="Oscp1"/>
    <property type="match status" value="1"/>
</dbReference>
<evidence type="ECO:0008006" key="3">
    <source>
        <dbReference type="Google" id="ProtNLM"/>
    </source>
</evidence>
<dbReference type="OrthoDB" id="2157380at2759"/>
<reference evidence="1 2" key="1">
    <citation type="journal article" date="2018" name="Genome Biol. Evol.">
        <title>Multiple Roots of Fruiting Body Formation in Amoebozoa.</title>
        <authorList>
            <person name="Hillmann F."/>
            <person name="Forbes G."/>
            <person name="Novohradska S."/>
            <person name="Ferling I."/>
            <person name="Riege K."/>
            <person name="Groth M."/>
            <person name="Westermann M."/>
            <person name="Marz M."/>
            <person name="Spaller T."/>
            <person name="Winckler T."/>
            <person name="Schaap P."/>
            <person name="Glockner G."/>
        </authorList>
    </citation>
    <scope>NUCLEOTIDE SEQUENCE [LARGE SCALE GENOMIC DNA]</scope>
    <source>
        <strain evidence="1 2">Jena</strain>
    </source>
</reference>
<dbReference type="AlphaFoldDB" id="A0A2P6NZ28"/>
<protein>
    <recommendedName>
        <fullName evidence="3">Protein OSCP1</fullName>
    </recommendedName>
</protein>
<keyword evidence="2" id="KW-1185">Reference proteome</keyword>
<dbReference type="GO" id="GO:0005737">
    <property type="term" value="C:cytoplasm"/>
    <property type="evidence" value="ECO:0007669"/>
    <property type="project" value="TreeGrafter"/>
</dbReference>
<dbReference type="InterPro" id="IPR019332">
    <property type="entry name" value="OSCP1"/>
</dbReference>
<evidence type="ECO:0000313" key="1">
    <source>
        <dbReference type="EMBL" id="PRP89178.1"/>
    </source>
</evidence>
<gene>
    <name evidence="1" type="ORF">PROFUN_01898</name>
</gene>
<dbReference type="EMBL" id="MDYQ01000005">
    <property type="protein sequence ID" value="PRP89178.1"/>
    <property type="molecule type" value="Genomic_DNA"/>
</dbReference>
<dbReference type="PANTHER" id="PTHR21439">
    <property type="entry name" value="OXIDORED-NITRO DOMAIN-CONTAINING PROTEIN"/>
    <property type="match status" value="1"/>
</dbReference>
<dbReference type="PANTHER" id="PTHR21439:SF0">
    <property type="entry name" value="PROTEIN OSCP1"/>
    <property type="match status" value="1"/>
</dbReference>
<dbReference type="InParanoid" id="A0A2P6NZ28"/>
<accession>A0A2P6NZ28</accession>
<comment type="caution">
    <text evidence="1">The sequence shown here is derived from an EMBL/GenBank/DDBJ whole genome shotgun (WGS) entry which is preliminary data.</text>
</comment>
<dbReference type="GO" id="GO:0005886">
    <property type="term" value="C:plasma membrane"/>
    <property type="evidence" value="ECO:0007669"/>
    <property type="project" value="TreeGrafter"/>
</dbReference>
<organism evidence="1 2">
    <name type="scientific">Planoprotostelium fungivorum</name>
    <dbReference type="NCBI Taxonomy" id="1890364"/>
    <lineage>
        <taxon>Eukaryota</taxon>
        <taxon>Amoebozoa</taxon>
        <taxon>Evosea</taxon>
        <taxon>Variosea</taxon>
        <taxon>Cavosteliida</taxon>
        <taxon>Cavosteliaceae</taxon>
        <taxon>Planoprotostelium</taxon>
    </lineage>
</organism>
<proteinExistence type="predicted"/>
<evidence type="ECO:0000313" key="2">
    <source>
        <dbReference type="Proteomes" id="UP000241769"/>
    </source>
</evidence>
<name>A0A2P6NZ28_9EUKA</name>
<sequence length="336" mass="38367">MPLLTVNLQTEMLYIIEQRLKAQVVKEEKAQKVLSDIVSAMFDTKVVDELFKPQEMHTPAMVKGYIDRLVHSSVMKLNESSLSMLFDLVLMTVKWQLFSCTYPEQFLAVTTNHLNAVKKMIVDRNLISAVDQFASRIDAKYSKMCNGELHLIWRTLFRFFQDRRVHVSLFLNRGYQLKNGTLVRPTKEQPGTIRYLAPNGSISSEDRFNYPVEHAVRTQYTPPVDLGKNVYLAAETVTKPTTMKVQPTAPPAERSESSKQELSLLAHLIRPLSQTSGETFRLNMFDAGFIEDGSRWQVDTITIDATKKESSRLDDIMKDLDMDDEDGDDSVFDLVS</sequence>
<dbReference type="Proteomes" id="UP000241769">
    <property type="component" value="Unassembled WGS sequence"/>
</dbReference>